<reference evidence="3" key="1">
    <citation type="journal article" date="2021" name="PeerJ">
        <title>Extensive microbial diversity within the chicken gut microbiome revealed by metagenomics and culture.</title>
        <authorList>
            <person name="Gilroy R."/>
            <person name="Ravi A."/>
            <person name="Getino M."/>
            <person name="Pursley I."/>
            <person name="Horton D.L."/>
            <person name="Alikhan N.F."/>
            <person name="Baker D."/>
            <person name="Gharbi K."/>
            <person name="Hall N."/>
            <person name="Watson M."/>
            <person name="Adriaenssens E.M."/>
            <person name="Foster-Nyarko E."/>
            <person name="Jarju S."/>
            <person name="Secka A."/>
            <person name="Antonio M."/>
            <person name="Oren A."/>
            <person name="Chaudhuri R.R."/>
            <person name="La Ragione R."/>
            <person name="Hildebrand F."/>
            <person name="Pallen M.J."/>
        </authorList>
    </citation>
    <scope>NUCLEOTIDE SEQUENCE</scope>
    <source>
        <strain evidence="3">ChiGjej2B2-19336</strain>
    </source>
</reference>
<organism evidence="3 4">
    <name type="scientific">Mailhella massiliensis</name>
    <dbReference type="NCBI Taxonomy" id="1903261"/>
    <lineage>
        <taxon>Bacteria</taxon>
        <taxon>Pseudomonadati</taxon>
        <taxon>Thermodesulfobacteriota</taxon>
        <taxon>Desulfovibrionia</taxon>
        <taxon>Desulfovibrionales</taxon>
        <taxon>Desulfovibrionaceae</taxon>
        <taxon>Mailhella</taxon>
    </lineage>
</organism>
<name>A0A921DSD7_9BACT</name>
<dbReference type="InterPro" id="IPR032465">
    <property type="entry name" value="ACMSD"/>
</dbReference>
<dbReference type="PANTHER" id="PTHR21240">
    <property type="entry name" value="2-AMINO-3-CARBOXYLMUCONATE-6-SEMIALDEHYDE DECARBOXYLASE"/>
    <property type="match status" value="1"/>
</dbReference>
<dbReference type="InterPro" id="IPR006680">
    <property type="entry name" value="Amidohydro-rel"/>
</dbReference>
<evidence type="ECO:0000313" key="4">
    <source>
        <dbReference type="Proteomes" id="UP000698963"/>
    </source>
</evidence>
<evidence type="ECO:0000313" key="3">
    <source>
        <dbReference type="EMBL" id="HJD96842.1"/>
    </source>
</evidence>
<protein>
    <submittedName>
        <fullName evidence="3">Amidohydrolase family protein</fullName>
    </submittedName>
</protein>
<keyword evidence="1" id="KW-0456">Lyase</keyword>
<dbReference type="RefSeq" id="WP_304121424.1">
    <property type="nucleotide sequence ID" value="NZ_DYZA01000077.1"/>
</dbReference>
<dbReference type="Gene3D" id="3.20.20.140">
    <property type="entry name" value="Metal-dependent hydrolases"/>
    <property type="match status" value="1"/>
</dbReference>
<dbReference type="Pfam" id="PF04909">
    <property type="entry name" value="Amidohydro_2"/>
    <property type="match status" value="1"/>
</dbReference>
<dbReference type="GO" id="GO:0016831">
    <property type="term" value="F:carboxy-lyase activity"/>
    <property type="evidence" value="ECO:0007669"/>
    <property type="project" value="InterPro"/>
</dbReference>
<dbReference type="GO" id="GO:0016787">
    <property type="term" value="F:hydrolase activity"/>
    <property type="evidence" value="ECO:0007669"/>
    <property type="project" value="InterPro"/>
</dbReference>
<dbReference type="AlphaFoldDB" id="A0A921DSD7"/>
<accession>A0A921DSD7</accession>
<dbReference type="SUPFAM" id="SSF51556">
    <property type="entry name" value="Metallo-dependent hydrolases"/>
    <property type="match status" value="1"/>
</dbReference>
<dbReference type="EMBL" id="DYZA01000077">
    <property type="protein sequence ID" value="HJD96842.1"/>
    <property type="molecule type" value="Genomic_DNA"/>
</dbReference>
<feature type="domain" description="Amidohydrolase-related" evidence="2">
    <location>
        <begin position="55"/>
        <end position="295"/>
    </location>
</feature>
<comment type="caution">
    <text evidence="3">The sequence shown here is derived from an EMBL/GenBank/DDBJ whole genome shotgun (WGS) entry which is preliminary data.</text>
</comment>
<gene>
    <name evidence="3" type="ORF">K8W16_04255</name>
</gene>
<feature type="non-terminal residue" evidence="3">
    <location>
        <position position="1"/>
    </location>
</feature>
<sequence>YPPLNKLYSFLEPAMLIDFRVRPPFKSHLDTCVFNGGPIPTDPLKQSIFDIGKEKVPSKEARSIEMFMEEMDATGTTKAVIMGRKADSYGSVNNDDSAELAAKYPGRFIPFAGINPSLPGQVEEIERCARMGFRGIGLDCGWLNDPMYIDDKRIDPIYEKCQELDLIVSITCSFCLGPDMTYSDPDAIMRVANRFPNMKIVVPHACWPHVHKALAMAILCENVYLMPDCYVYIPGFPMSEEYINAANTYLKYRILYASTYPVRSLTQCLAGWKSRNFTEEALRNTLYENAARLLGEI</sequence>
<evidence type="ECO:0000259" key="2">
    <source>
        <dbReference type="Pfam" id="PF04909"/>
    </source>
</evidence>
<dbReference type="Proteomes" id="UP000698963">
    <property type="component" value="Unassembled WGS sequence"/>
</dbReference>
<dbReference type="InterPro" id="IPR032466">
    <property type="entry name" value="Metal_Hydrolase"/>
</dbReference>
<evidence type="ECO:0000256" key="1">
    <source>
        <dbReference type="ARBA" id="ARBA00023239"/>
    </source>
</evidence>
<reference evidence="3" key="2">
    <citation type="submission" date="2021-09" db="EMBL/GenBank/DDBJ databases">
        <authorList>
            <person name="Gilroy R."/>
        </authorList>
    </citation>
    <scope>NUCLEOTIDE SEQUENCE</scope>
    <source>
        <strain evidence="3">ChiGjej2B2-19336</strain>
    </source>
</reference>
<proteinExistence type="predicted"/>